<dbReference type="PANTHER" id="PTHR35276:SF1">
    <property type="entry name" value="TRNA (MNM(5)S(2)U34)-METHYLTRANSFERASE, CHLOROPLASTIC"/>
    <property type="match status" value="1"/>
</dbReference>
<proteinExistence type="predicted"/>
<accession>A0A078M5E7</accession>
<reference evidence="1" key="1">
    <citation type="submission" date="2014-07" db="EMBL/GenBank/DDBJ databases">
        <authorList>
            <person name="Urmite Genomes Urmite Genomes"/>
        </authorList>
    </citation>
    <scope>NUCLEOTIDE SEQUENCE</scope>
    <source>
        <strain evidence="1">13S34_air</strain>
    </source>
</reference>
<dbReference type="HOGENOM" id="CLU_079190_1_0_9"/>
<gene>
    <name evidence="1" type="primary">rsmH_1</name>
    <name evidence="1" type="ORF">BN1050_00366</name>
</gene>
<dbReference type="EMBL" id="LN483073">
    <property type="protein sequence ID" value="CDZ99926.1"/>
    <property type="molecule type" value="Genomic_DNA"/>
</dbReference>
<organism evidence="1">
    <name type="scientific">Metalysinibacillus saudimassiliensis</name>
    <dbReference type="NCBI Taxonomy" id="1461583"/>
    <lineage>
        <taxon>Bacteria</taxon>
        <taxon>Bacillati</taxon>
        <taxon>Bacillota</taxon>
        <taxon>Bacilli</taxon>
        <taxon>Bacillales</taxon>
        <taxon>Caryophanaceae</taxon>
        <taxon>Metalysinibacillus</taxon>
    </lineage>
</organism>
<protein>
    <submittedName>
        <fullName evidence="1">Ribosomal RNA small subunit methyltransferase H</fullName>
    </submittedName>
</protein>
<dbReference type="Pfam" id="PF06962">
    <property type="entry name" value="rRNA_methylase"/>
    <property type="match status" value="1"/>
</dbReference>
<sequence length="188" mass="20480">MTQITVHRILPMVKRFLAKVVASSDAVIDATAGNGNETRYLAELVGEESCVYAFDVQQVALATTAQKLGPLQSRVKLVHDGHENVLQYIKHPPIAVATFNLGYLSYANTGITTKAQTTIQAINAIVQSLKCGGIITVSIYQGHDDGAESSALLVALSQLEQLAVHVARYELINQRNHVLYLLLLEKLK</sequence>
<dbReference type="GO" id="GO:0032259">
    <property type="term" value="P:methylation"/>
    <property type="evidence" value="ECO:0007669"/>
    <property type="project" value="UniProtKB-KW"/>
</dbReference>
<dbReference type="InterPro" id="IPR010719">
    <property type="entry name" value="MnmM_MeTrfase"/>
</dbReference>
<dbReference type="SUPFAM" id="SSF53335">
    <property type="entry name" value="S-adenosyl-L-methionine-dependent methyltransferases"/>
    <property type="match status" value="1"/>
</dbReference>
<dbReference type="GO" id="GO:0008168">
    <property type="term" value="F:methyltransferase activity"/>
    <property type="evidence" value="ECO:0007669"/>
    <property type="project" value="UniProtKB-KW"/>
</dbReference>
<dbReference type="PANTHER" id="PTHR35276">
    <property type="entry name" value="S-ADENOSYL-L-METHIONINE-DEPENDENT METHYLTRANSFERASES SUPERFAMILY PROTEIN"/>
    <property type="match status" value="1"/>
</dbReference>
<name>A0A078M5E7_9BACL</name>
<evidence type="ECO:0000313" key="1">
    <source>
        <dbReference type="EMBL" id="CDZ99926.1"/>
    </source>
</evidence>
<dbReference type="CDD" id="cd02440">
    <property type="entry name" value="AdoMet_MTases"/>
    <property type="match status" value="1"/>
</dbReference>
<dbReference type="InterPro" id="IPR029063">
    <property type="entry name" value="SAM-dependent_MTases_sf"/>
</dbReference>
<dbReference type="Gene3D" id="3.40.50.150">
    <property type="entry name" value="Vaccinia Virus protein VP39"/>
    <property type="match status" value="1"/>
</dbReference>
<keyword evidence="1" id="KW-0489">Methyltransferase</keyword>
<dbReference type="AlphaFoldDB" id="A0A078M5E7"/>
<dbReference type="PATRIC" id="fig|1461583.4.peg.339"/>
<keyword evidence="1" id="KW-0808">Transferase</keyword>